<accession>A0A5B8FIS8</accession>
<dbReference type="EMBL" id="CP040819">
    <property type="protein sequence ID" value="QDL94141.1"/>
    <property type="molecule type" value="Genomic_DNA"/>
</dbReference>
<dbReference type="SUPFAM" id="SSF51905">
    <property type="entry name" value="FAD/NAD(P)-binding domain"/>
    <property type="match status" value="1"/>
</dbReference>
<feature type="region of interest" description="Disordered" evidence="6">
    <location>
        <begin position="426"/>
        <end position="445"/>
    </location>
</feature>
<protein>
    <recommendedName>
        <fullName evidence="7">FAD-binding domain-containing protein</fullName>
    </recommendedName>
</protein>
<dbReference type="GO" id="GO:0004497">
    <property type="term" value="F:monooxygenase activity"/>
    <property type="evidence" value="ECO:0007669"/>
    <property type="project" value="UniProtKB-KW"/>
</dbReference>
<dbReference type="PANTHER" id="PTHR13789">
    <property type="entry name" value="MONOOXYGENASE"/>
    <property type="match status" value="1"/>
</dbReference>
<sequence>MIPAPAEGRAPLVIAGAGIGGLSAALALAQRGETVQVLERAAEISEVGAGLQLGPNAMHVLARLGLGEAVAAAGFTPRDAVIRDGRRGWTLFRMPLGSRIRRRHGAPFIQIHRADLQRLLLDACHAAGVRIETGARLDTLEQDAKGVRLGLAGGESRRARGLIGADGLHSSVRAALFGPADVRFTGNLCWRATVPAAALPEGLVRPDATIWAGPGAHVVTYFLRGGSLVNIVAVREGPWRAESWTTEGDPDALRAAFAGWHPALRRLLDTVETCWLWALCDRPAMPDWSRGRAVLLGDACHPMLPFLAQGAAMAIEDAWVLADCVAGESGRSEAGAGGRNAPGGENAGTAAGDALPAAFAAYVARRRERATRVQSRAAANAGLFHASGALTRVLRFGPMALATRLAPGLFPPAFDWLYGVDVSAQHPPQSRVSKVRKVSAPNSPR</sequence>
<reference evidence="8 9" key="1">
    <citation type="submission" date="2019-06" db="EMBL/GenBank/DDBJ databases">
        <title>Genome sequence of Rhodobacteraceae bacterium D4M1.</title>
        <authorList>
            <person name="Cao J."/>
        </authorList>
    </citation>
    <scope>NUCLEOTIDE SEQUENCE [LARGE SCALE GENOMIC DNA]</scope>
    <source>
        <strain evidence="8 9">D4M1</strain>
        <plasmid evidence="9">pd4m1a</plasmid>
    </source>
</reference>
<keyword evidence="8" id="KW-0614">Plasmid</keyword>
<dbReference type="InterPro" id="IPR050493">
    <property type="entry name" value="FAD-dep_Monooxygenase_BioMet"/>
</dbReference>
<evidence type="ECO:0000256" key="6">
    <source>
        <dbReference type="SAM" id="MobiDB-lite"/>
    </source>
</evidence>
<evidence type="ECO:0000259" key="7">
    <source>
        <dbReference type="Pfam" id="PF01494"/>
    </source>
</evidence>
<organism evidence="8 9">
    <name type="scientific">Paroceanicella profunda</name>
    <dbReference type="NCBI Taxonomy" id="2579971"/>
    <lineage>
        <taxon>Bacteria</taxon>
        <taxon>Pseudomonadati</taxon>
        <taxon>Pseudomonadota</taxon>
        <taxon>Alphaproteobacteria</taxon>
        <taxon>Rhodobacterales</taxon>
        <taxon>Paracoccaceae</taxon>
        <taxon>Paroceanicella</taxon>
    </lineage>
</organism>
<evidence type="ECO:0000313" key="8">
    <source>
        <dbReference type="EMBL" id="QDL94141.1"/>
    </source>
</evidence>
<dbReference type="PRINTS" id="PR00420">
    <property type="entry name" value="RNGMNOXGNASE"/>
</dbReference>
<feature type="domain" description="FAD-binding" evidence="7">
    <location>
        <begin position="11"/>
        <end position="323"/>
    </location>
</feature>
<dbReference type="InterPro" id="IPR036188">
    <property type="entry name" value="FAD/NAD-bd_sf"/>
</dbReference>
<dbReference type="OrthoDB" id="4230779at2"/>
<dbReference type="RefSeq" id="WP_138577969.1">
    <property type="nucleotide sequence ID" value="NZ_CP040819.1"/>
</dbReference>
<evidence type="ECO:0000256" key="4">
    <source>
        <dbReference type="ARBA" id="ARBA00023002"/>
    </source>
</evidence>
<dbReference type="AlphaFoldDB" id="A0A5B8FIS8"/>
<evidence type="ECO:0000256" key="3">
    <source>
        <dbReference type="ARBA" id="ARBA00022827"/>
    </source>
</evidence>
<dbReference type="Gene3D" id="3.50.50.60">
    <property type="entry name" value="FAD/NAD(P)-binding domain"/>
    <property type="match status" value="1"/>
</dbReference>
<dbReference type="PANTHER" id="PTHR13789:SF318">
    <property type="entry name" value="GERANYLGERANYL DIPHOSPHATE REDUCTASE"/>
    <property type="match status" value="1"/>
</dbReference>
<gene>
    <name evidence="8" type="ORF">FDP22_19990</name>
</gene>
<keyword evidence="3" id="KW-0274">FAD</keyword>
<keyword evidence="2" id="KW-0285">Flavoprotein</keyword>
<name>A0A5B8FIS8_9RHOB</name>
<keyword evidence="4" id="KW-0560">Oxidoreductase</keyword>
<evidence type="ECO:0000256" key="2">
    <source>
        <dbReference type="ARBA" id="ARBA00022630"/>
    </source>
</evidence>
<comment type="cofactor">
    <cofactor evidence="1">
        <name>FAD</name>
        <dbReference type="ChEBI" id="CHEBI:57692"/>
    </cofactor>
</comment>
<evidence type="ECO:0000313" key="9">
    <source>
        <dbReference type="Proteomes" id="UP000305888"/>
    </source>
</evidence>
<dbReference type="GO" id="GO:0071949">
    <property type="term" value="F:FAD binding"/>
    <property type="evidence" value="ECO:0007669"/>
    <property type="project" value="InterPro"/>
</dbReference>
<dbReference type="Proteomes" id="UP000305888">
    <property type="component" value="Plasmid pD4M1A"/>
</dbReference>
<dbReference type="Pfam" id="PF01494">
    <property type="entry name" value="FAD_binding_3"/>
    <property type="match status" value="1"/>
</dbReference>
<keyword evidence="9" id="KW-1185">Reference proteome</keyword>
<geneLocation type="plasmid" evidence="9">
    <name>pd4m1a</name>
</geneLocation>
<evidence type="ECO:0000256" key="5">
    <source>
        <dbReference type="ARBA" id="ARBA00023033"/>
    </source>
</evidence>
<dbReference type="SUPFAM" id="SSF54373">
    <property type="entry name" value="FAD-linked reductases, C-terminal domain"/>
    <property type="match status" value="1"/>
</dbReference>
<keyword evidence="5" id="KW-0503">Monooxygenase</keyword>
<dbReference type="InterPro" id="IPR002938">
    <property type="entry name" value="FAD-bd"/>
</dbReference>
<proteinExistence type="predicted"/>
<dbReference type="KEGG" id="ppru:FDP22_19990"/>
<evidence type="ECO:0000256" key="1">
    <source>
        <dbReference type="ARBA" id="ARBA00001974"/>
    </source>
</evidence>